<evidence type="ECO:0000256" key="2">
    <source>
        <dbReference type="ARBA" id="ARBA00022448"/>
    </source>
</evidence>
<feature type="transmembrane region" description="Helical" evidence="9">
    <location>
        <begin position="34"/>
        <end position="52"/>
    </location>
</feature>
<name>A0ABP8YH66_9ACTN</name>
<evidence type="ECO:0000256" key="3">
    <source>
        <dbReference type="ARBA" id="ARBA00022475"/>
    </source>
</evidence>
<feature type="transmembrane region" description="Helical" evidence="9">
    <location>
        <begin position="186"/>
        <end position="210"/>
    </location>
</feature>
<evidence type="ECO:0000256" key="8">
    <source>
        <dbReference type="ARBA" id="ARBA00037998"/>
    </source>
</evidence>
<evidence type="ECO:0000256" key="1">
    <source>
        <dbReference type="ARBA" id="ARBA00004651"/>
    </source>
</evidence>
<evidence type="ECO:0000256" key="7">
    <source>
        <dbReference type="ARBA" id="ARBA00023136"/>
    </source>
</evidence>
<keyword evidence="7 9" id="KW-0472">Membrane</keyword>
<reference evidence="11" key="1">
    <citation type="journal article" date="2019" name="Int. J. Syst. Evol. Microbiol.">
        <title>The Global Catalogue of Microorganisms (GCM) 10K type strain sequencing project: providing services to taxonomists for standard genome sequencing and annotation.</title>
        <authorList>
            <consortium name="The Broad Institute Genomics Platform"/>
            <consortium name="The Broad Institute Genome Sequencing Center for Infectious Disease"/>
            <person name="Wu L."/>
            <person name="Ma J."/>
        </authorList>
    </citation>
    <scope>NUCLEOTIDE SEQUENCE [LARGE SCALE GENOMIC DNA]</scope>
    <source>
        <strain evidence="11">JCM 18532</strain>
    </source>
</reference>
<proteinExistence type="inferred from homology"/>
<dbReference type="Pfam" id="PF02653">
    <property type="entry name" value="BPD_transp_2"/>
    <property type="match status" value="1"/>
</dbReference>
<keyword evidence="3" id="KW-1003">Cell membrane</keyword>
<keyword evidence="2" id="KW-0813">Transport</keyword>
<feature type="transmembrane region" description="Helical" evidence="9">
    <location>
        <begin position="6"/>
        <end position="27"/>
    </location>
</feature>
<evidence type="ECO:0000313" key="10">
    <source>
        <dbReference type="EMBL" id="GAA4727896.1"/>
    </source>
</evidence>
<dbReference type="PANTHER" id="PTHR11795">
    <property type="entry name" value="BRANCHED-CHAIN AMINO ACID TRANSPORT SYSTEM PERMEASE PROTEIN LIVH"/>
    <property type="match status" value="1"/>
</dbReference>
<gene>
    <name evidence="10" type="ORF">GCM10023350_08700</name>
</gene>
<feature type="transmembrane region" description="Helical" evidence="9">
    <location>
        <begin position="58"/>
        <end position="80"/>
    </location>
</feature>
<dbReference type="Proteomes" id="UP001499882">
    <property type="component" value="Unassembled WGS sequence"/>
</dbReference>
<keyword evidence="5" id="KW-0029">Amino-acid transport</keyword>
<evidence type="ECO:0000256" key="6">
    <source>
        <dbReference type="ARBA" id="ARBA00022989"/>
    </source>
</evidence>
<evidence type="ECO:0000256" key="9">
    <source>
        <dbReference type="SAM" id="Phobius"/>
    </source>
</evidence>
<keyword evidence="6 9" id="KW-1133">Transmembrane helix</keyword>
<feature type="transmembrane region" description="Helical" evidence="9">
    <location>
        <begin position="222"/>
        <end position="247"/>
    </location>
</feature>
<sequence length="288" mass="29049">MSNFLNAVLSGIGFGSLYGLVALGLVVIFKSTGILNFSAGALMALGGLVAASMTGNGFWIAAAFAVVVVTVVAGASNVVVMNPLLGRGLFPGVMVTIGLASIVEGISAIKFGARALFLDPPVQNPAIDLPGELTISSTLLVSLVLALSATVVLSIGFQRTGVGLQLRAAAARPEVATMFGANPARIFTYAWAVAGALAAIAGTLLASLTVADMSIAAFAVRAFAAMIVGGVDSLGGAMAGGIMIGVIELLAGTYLGNDYRIPSTMIVLMAFLLLRPSGMFGTPEVVRP</sequence>
<accession>A0ABP8YH66</accession>
<dbReference type="PANTHER" id="PTHR11795:SF445">
    <property type="entry name" value="AMINO ACID ABC TRANSPORTER PERMEASE PROTEIN"/>
    <property type="match status" value="1"/>
</dbReference>
<evidence type="ECO:0000256" key="5">
    <source>
        <dbReference type="ARBA" id="ARBA00022970"/>
    </source>
</evidence>
<comment type="caution">
    <text evidence="10">The sequence shown here is derived from an EMBL/GenBank/DDBJ whole genome shotgun (WGS) entry which is preliminary data.</text>
</comment>
<feature type="transmembrane region" description="Helical" evidence="9">
    <location>
        <begin position="133"/>
        <end position="157"/>
    </location>
</feature>
<comment type="similarity">
    <text evidence="8">Belongs to the binding-protein-dependent transport system permease family. LivHM subfamily.</text>
</comment>
<dbReference type="CDD" id="cd06582">
    <property type="entry name" value="TM_PBP1_LivH_like"/>
    <property type="match status" value="1"/>
</dbReference>
<protein>
    <submittedName>
        <fullName evidence="10">Branched-chain amino acid ABC transporter permease</fullName>
    </submittedName>
</protein>
<keyword evidence="4 9" id="KW-0812">Transmembrane</keyword>
<evidence type="ECO:0000313" key="11">
    <source>
        <dbReference type="Proteomes" id="UP001499882"/>
    </source>
</evidence>
<evidence type="ECO:0000256" key="4">
    <source>
        <dbReference type="ARBA" id="ARBA00022692"/>
    </source>
</evidence>
<dbReference type="EMBL" id="BAABKN010000005">
    <property type="protein sequence ID" value="GAA4727896.1"/>
    <property type="molecule type" value="Genomic_DNA"/>
</dbReference>
<dbReference type="InterPro" id="IPR001851">
    <property type="entry name" value="ABC_transp_permease"/>
</dbReference>
<organism evidence="10 11">
    <name type="scientific">Nocardioides endophyticus</name>
    <dbReference type="NCBI Taxonomy" id="1353775"/>
    <lineage>
        <taxon>Bacteria</taxon>
        <taxon>Bacillati</taxon>
        <taxon>Actinomycetota</taxon>
        <taxon>Actinomycetes</taxon>
        <taxon>Propionibacteriales</taxon>
        <taxon>Nocardioidaceae</taxon>
        <taxon>Nocardioides</taxon>
    </lineage>
</organism>
<feature type="transmembrane region" description="Helical" evidence="9">
    <location>
        <begin position="92"/>
        <end position="113"/>
    </location>
</feature>
<comment type="subcellular location">
    <subcellularLocation>
        <location evidence="1">Cell membrane</location>
        <topology evidence="1">Multi-pass membrane protein</topology>
    </subcellularLocation>
</comment>
<dbReference type="InterPro" id="IPR052157">
    <property type="entry name" value="BCAA_transport_permease"/>
</dbReference>
<keyword evidence="11" id="KW-1185">Reference proteome</keyword>